<keyword evidence="19" id="KW-1185">Reference proteome</keyword>
<dbReference type="EMBL" id="KB445803">
    <property type="protein sequence ID" value="EMD34352.1"/>
    <property type="molecule type" value="Genomic_DNA"/>
</dbReference>
<keyword evidence="11" id="KW-0648">Protein biosynthesis</keyword>
<dbReference type="STRING" id="914234.M2R7H0"/>
<dbReference type="GO" id="GO:0003746">
    <property type="term" value="F:translation elongation factor activity"/>
    <property type="evidence" value="ECO:0007669"/>
    <property type="project" value="UniProtKB-KW"/>
</dbReference>
<comment type="catalytic activity">
    <reaction evidence="12">
        <text>ATP + H2O = ADP + phosphate + H(+)</text>
        <dbReference type="Rhea" id="RHEA:13065"/>
        <dbReference type="ChEBI" id="CHEBI:15377"/>
        <dbReference type="ChEBI" id="CHEBI:15378"/>
        <dbReference type="ChEBI" id="CHEBI:30616"/>
        <dbReference type="ChEBI" id="CHEBI:43474"/>
        <dbReference type="ChEBI" id="CHEBI:456216"/>
    </reaction>
</comment>
<dbReference type="PROSITE" id="PS50893">
    <property type="entry name" value="ABC_TRANSPORTER_2"/>
    <property type="match status" value="2"/>
</dbReference>
<dbReference type="OrthoDB" id="2110130at2759"/>
<dbReference type="SMART" id="SM00298">
    <property type="entry name" value="CHROMO"/>
    <property type="match status" value="1"/>
</dbReference>
<comment type="similarity">
    <text evidence="3">Belongs to the ABC transporter superfamily. ABCF family. EF3 subfamily.</text>
</comment>
<sequence>MPAIATAAATPAPASLKAVVAPAEGQFDVATLFAADKAVRDAVAAQLVALAQKDGPAGLQSVGFADAAVKALNDKKSPAAREGAANAIAALANSDAIKALEPLFIESGLYAVLLETFADKMPAVRTAAVEAVRVYVSHMNPWATALVLPALLHEIKTAGKWQIKTGSITVLNQLVTSCPVQMARLTPEIVPILSDAIWDTKADVKKAARDSLEKTTALVSNKDIERFIPALIKALINPVEEVPNTIGLLAATTFVSEVDSPTLSLMVPLLSRGLTEKLTAIKRKVAVIVDNMAKLVDSAVTVRPFIPKLLPGLIKVESTIGDPEARSVVARAIATLRQVGEVPSGDGSDLPPLKKADEKQLGHSLIGLYKKAGAEVSPAHVAVIYAANLAANAVNVKNFDLAEWQAFAPYLAFVTSSPEPISIVNDWVLKFASQEDDENEVPEDEEEGEDLCNCQFSLAYGAKILLNTATLRLKRGHRYGLCGRNGTGKSTLMRAITNGQVEGFPSPDEVRTFYVEHDIDGSEADTTVLDFIVSDTRVQASKEEVIEALASVGFSDDRQKQAIGALSGGWKMKLALARAMLFKADILLLDEPTNHLDVVNVAWLENYLISLTNCTSIIVSHDSGFLNNTITDVLHLNRFKLRRYRGNLEAFMKQVPEARSYYTLEAAEDYQFKLPDPPLLEGVKTKEKSLIKMRKVGFQYPTSPVQQLYDISLQVSLSSRVAILGPNGSGKSTLVKLLIGDTEPNRGGETWKHPNLVIGYVAQHAFHHIDQHLDKTPLEYMLWRYQTGEDLEEMMKESRQITEEEQKKMAEGAIVVVEGQKRTIDEITARKKLKQSYEYEVSFKGLSSSENIWLPRDELIKRGFEKKVLEVDTREAQRLGLLRPLVRREIEKHFADFGLEAEFVSHNTMRGLSGGQKVKVVLGAATWRRPHIMCLDEPTNYLDRESLAALIKALKEFEGGVLVITHNRDFSESLCKEVWAMRDGHLEASGHNWVEGQGAGPRIDKKDGEEEDQYDAMGNKIETKKTKKLTSSEARKLKKERMARKKRGEEITDDEL</sequence>
<dbReference type="SUPFAM" id="SSF48371">
    <property type="entry name" value="ARM repeat"/>
    <property type="match status" value="1"/>
</dbReference>
<dbReference type="InterPro" id="IPR050611">
    <property type="entry name" value="ABCF"/>
</dbReference>
<dbReference type="InterPro" id="IPR021133">
    <property type="entry name" value="HEAT_type_2"/>
</dbReference>
<dbReference type="Gene3D" id="1.25.10.10">
    <property type="entry name" value="Leucine-rich Repeat Variant"/>
    <property type="match status" value="1"/>
</dbReference>
<evidence type="ECO:0000256" key="8">
    <source>
        <dbReference type="ARBA" id="ARBA00022801"/>
    </source>
</evidence>
<evidence type="ECO:0000256" key="5">
    <source>
        <dbReference type="ARBA" id="ARBA00022737"/>
    </source>
</evidence>
<dbReference type="FunFam" id="1.25.10.10:FF:000076">
    <property type="entry name" value="Elongation factor 3"/>
    <property type="match status" value="1"/>
</dbReference>
<evidence type="ECO:0000256" key="12">
    <source>
        <dbReference type="ARBA" id="ARBA00049360"/>
    </source>
</evidence>
<dbReference type="GO" id="GO:0003723">
    <property type="term" value="F:RNA binding"/>
    <property type="evidence" value="ECO:0007669"/>
    <property type="project" value="UniProtKB-KW"/>
</dbReference>
<dbReference type="Pfam" id="PF24987">
    <property type="entry name" value="HEAT_EF3_N"/>
    <property type="match status" value="1"/>
</dbReference>
<evidence type="ECO:0000313" key="19">
    <source>
        <dbReference type="Proteomes" id="UP000016930"/>
    </source>
</evidence>
<feature type="domain" description="ABC transporter" evidence="17">
    <location>
        <begin position="691"/>
        <end position="1008"/>
    </location>
</feature>
<dbReference type="InterPro" id="IPR027417">
    <property type="entry name" value="P-loop_NTPase"/>
</dbReference>
<dbReference type="InterPro" id="IPR047038">
    <property type="entry name" value="eEF3_chromodomain-like_sf"/>
</dbReference>
<dbReference type="PANTHER" id="PTHR19211:SF5">
    <property type="entry name" value="ELONGATION FACTOR 3A-RELATED"/>
    <property type="match status" value="1"/>
</dbReference>
<comment type="subcellular location">
    <subcellularLocation>
        <location evidence="1">Cytoplasm</location>
        <location evidence="1">Cytosol</location>
    </subcellularLocation>
</comment>
<dbReference type="Pfam" id="PF24984">
    <property type="entry name" value="HEAT_EF3_GNC1"/>
    <property type="match status" value="1"/>
</dbReference>
<dbReference type="InterPro" id="IPR017871">
    <property type="entry name" value="ABC_transporter-like_CS"/>
</dbReference>
<dbReference type="FunFam" id="2.40.50.990:FF:000002">
    <property type="entry name" value="mRNA export factor elf1"/>
    <property type="match status" value="1"/>
</dbReference>
<reference evidence="18 19" key="1">
    <citation type="journal article" date="2012" name="Proc. Natl. Acad. Sci. U.S.A.">
        <title>Comparative genomics of Ceriporiopsis subvermispora and Phanerochaete chrysosporium provide insight into selective ligninolysis.</title>
        <authorList>
            <person name="Fernandez-Fueyo E."/>
            <person name="Ruiz-Duenas F.J."/>
            <person name="Ferreira P."/>
            <person name="Floudas D."/>
            <person name="Hibbett D.S."/>
            <person name="Canessa P."/>
            <person name="Larrondo L.F."/>
            <person name="James T.Y."/>
            <person name="Seelenfreund D."/>
            <person name="Lobos S."/>
            <person name="Polanco R."/>
            <person name="Tello M."/>
            <person name="Honda Y."/>
            <person name="Watanabe T."/>
            <person name="Watanabe T."/>
            <person name="Ryu J.S."/>
            <person name="Kubicek C.P."/>
            <person name="Schmoll M."/>
            <person name="Gaskell J."/>
            <person name="Hammel K.E."/>
            <person name="St John F.J."/>
            <person name="Vanden Wymelenberg A."/>
            <person name="Sabat G."/>
            <person name="Splinter BonDurant S."/>
            <person name="Syed K."/>
            <person name="Yadav J.S."/>
            <person name="Doddapaneni H."/>
            <person name="Subramanian V."/>
            <person name="Lavin J.L."/>
            <person name="Oguiza J.A."/>
            <person name="Perez G."/>
            <person name="Pisabarro A.G."/>
            <person name="Ramirez L."/>
            <person name="Santoyo F."/>
            <person name="Master E."/>
            <person name="Coutinho P.M."/>
            <person name="Henrissat B."/>
            <person name="Lombard V."/>
            <person name="Magnuson J.K."/>
            <person name="Kuees U."/>
            <person name="Hori C."/>
            <person name="Igarashi K."/>
            <person name="Samejima M."/>
            <person name="Held B.W."/>
            <person name="Barry K.W."/>
            <person name="LaButti K.M."/>
            <person name="Lapidus A."/>
            <person name="Lindquist E.A."/>
            <person name="Lucas S.M."/>
            <person name="Riley R."/>
            <person name="Salamov A.A."/>
            <person name="Hoffmeister D."/>
            <person name="Schwenk D."/>
            <person name="Hadar Y."/>
            <person name="Yarden O."/>
            <person name="de Vries R.P."/>
            <person name="Wiebenga A."/>
            <person name="Stenlid J."/>
            <person name="Eastwood D."/>
            <person name="Grigoriev I.V."/>
            <person name="Berka R.M."/>
            <person name="Blanchette R.A."/>
            <person name="Kersten P."/>
            <person name="Martinez A.T."/>
            <person name="Vicuna R."/>
            <person name="Cullen D."/>
        </authorList>
    </citation>
    <scope>NUCLEOTIDE SEQUENCE [LARGE SCALE GENOMIC DNA]</scope>
    <source>
        <strain evidence="18 19">B</strain>
    </source>
</reference>
<dbReference type="GO" id="GO:0006338">
    <property type="term" value="P:chromatin remodeling"/>
    <property type="evidence" value="ECO:0007669"/>
    <property type="project" value="UniProtKB-ARBA"/>
</dbReference>
<dbReference type="SUPFAM" id="SSF54160">
    <property type="entry name" value="Chromo domain-like"/>
    <property type="match status" value="1"/>
</dbReference>
<evidence type="ECO:0000259" key="17">
    <source>
        <dbReference type="PROSITE" id="PS50893"/>
    </source>
</evidence>
<keyword evidence="9" id="KW-0067">ATP-binding</keyword>
<dbReference type="PROSITE" id="PS00211">
    <property type="entry name" value="ABC_TRANSPORTER_1"/>
    <property type="match status" value="2"/>
</dbReference>
<dbReference type="InterPro" id="IPR003439">
    <property type="entry name" value="ABC_transporter-like_ATP-bd"/>
</dbReference>
<feature type="compositionally biased region" description="Basic residues" evidence="16">
    <location>
        <begin position="1036"/>
        <end position="1046"/>
    </location>
</feature>
<dbReference type="GO" id="GO:0005829">
    <property type="term" value="C:cytosol"/>
    <property type="evidence" value="ECO:0007669"/>
    <property type="project" value="UniProtKB-SubCell"/>
</dbReference>
<evidence type="ECO:0000256" key="9">
    <source>
        <dbReference type="ARBA" id="ARBA00022840"/>
    </source>
</evidence>
<evidence type="ECO:0000256" key="2">
    <source>
        <dbReference type="ARBA" id="ARBA00004815"/>
    </source>
</evidence>
<evidence type="ECO:0000256" key="11">
    <source>
        <dbReference type="ARBA" id="ARBA00022917"/>
    </source>
</evidence>
<dbReference type="Proteomes" id="UP000016930">
    <property type="component" value="Unassembled WGS sequence"/>
</dbReference>
<keyword evidence="4" id="KW-0963">Cytoplasm</keyword>
<gene>
    <name evidence="18" type="primary">CsMn26</name>
    <name evidence="18" type="ORF">CERSUDRAFT_55227</name>
</gene>
<dbReference type="Pfam" id="PF00005">
    <property type="entry name" value="ABC_tran"/>
    <property type="match status" value="2"/>
</dbReference>
<dbReference type="Gene3D" id="2.40.50.990">
    <property type="match status" value="1"/>
</dbReference>
<protein>
    <recommendedName>
        <fullName evidence="13">Elongation factor 3</fullName>
    </recommendedName>
    <alternativeName>
        <fullName evidence="14">Eukaryotic elongation factor 3</fullName>
    </alternativeName>
</protein>
<dbReference type="InterPro" id="IPR015688">
    <property type="entry name" value="eEF3_ABC2_chromodomain-like"/>
</dbReference>
<keyword evidence="7" id="KW-0251">Elongation factor</keyword>
<keyword evidence="10" id="KW-0694">RNA-binding</keyword>
<evidence type="ECO:0000256" key="13">
    <source>
        <dbReference type="ARBA" id="ARBA00050030"/>
    </source>
</evidence>
<dbReference type="SMART" id="SM00382">
    <property type="entry name" value="AAA"/>
    <property type="match status" value="2"/>
</dbReference>
<dbReference type="InterPro" id="IPR016197">
    <property type="entry name" value="Chromo-like_dom_sf"/>
</dbReference>
<keyword evidence="6" id="KW-0547">Nucleotide-binding</keyword>
<dbReference type="CDD" id="cd03221">
    <property type="entry name" value="ABCF_EF-3"/>
    <property type="match status" value="1"/>
</dbReference>
<proteinExistence type="inferred from homology"/>
<dbReference type="UniPathway" id="UPA00345"/>
<dbReference type="InterPro" id="IPR000953">
    <property type="entry name" value="Chromo/chromo_shadow_dom"/>
</dbReference>
<evidence type="ECO:0000256" key="14">
    <source>
        <dbReference type="ARBA" id="ARBA00050045"/>
    </source>
</evidence>
<dbReference type="InterPro" id="IPR003593">
    <property type="entry name" value="AAA+_ATPase"/>
</dbReference>
<evidence type="ECO:0000256" key="15">
    <source>
        <dbReference type="PROSITE-ProRule" id="PRU00103"/>
    </source>
</evidence>
<dbReference type="SUPFAM" id="SSF52540">
    <property type="entry name" value="P-loop containing nucleoside triphosphate hydrolases"/>
    <property type="match status" value="2"/>
</dbReference>
<evidence type="ECO:0000256" key="10">
    <source>
        <dbReference type="ARBA" id="ARBA00022884"/>
    </source>
</evidence>
<evidence type="ECO:0000256" key="1">
    <source>
        <dbReference type="ARBA" id="ARBA00004514"/>
    </source>
</evidence>
<evidence type="ECO:0000256" key="3">
    <source>
        <dbReference type="ARBA" id="ARBA00011054"/>
    </source>
</evidence>
<dbReference type="Gene3D" id="3.40.50.300">
    <property type="entry name" value="P-loop containing nucleotide triphosphate hydrolases"/>
    <property type="match status" value="2"/>
</dbReference>
<feature type="domain" description="ABC transporter" evidence="17">
    <location>
        <begin position="446"/>
        <end position="663"/>
    </location>
</feature>
<feature type="repeat" description="HEAT" evidence="15">
    <location>
        <begin position="189"/>
        <end position="227"/>
    </location>
</feature>
<evidence type="ECO:0000256" key="4">
    <source>
        <dbReference type="ARBA" id="ARBA00022490"/>
    </source>
</evidence>
<dbReference type="InterPro" id="IPR016024">
    <property type="entry name" value="ARM-type_fold"/>
</dbReference>
<comment type="pathway">
    <text evidence="2">Protein biosynthesis; polypeptide chain elongation.</text>
</comment>
<name>M2R7H0_CERS8</name>
<evidence type="ECO:0000256" key="16">
    <source>
        <dbReference type="SAM" id="MobiDB-lite"/>
    </source>
</evidence>
<evidence type="ECO:0000256" key="7">
    <source>
        <dbReference type="ARBA" id="ARBA00022768"/>
    </source>
</evidence>
<evidence type="ECO:0000256" key="6">
    <source>
        <dbReference type="ARBA" id="ARBA00022741"/>
    </source>
</evidence>
<dbReference type="PANTHER" id="PTHR19211">
    <property type="entry name" value="ATP-BINDING TRANSPORT PROTEIN-RELATED"/>
    <property type="match status" value="1"/>
</dbReference>
<dbReference type="GO" id="GO:0016887">
    <property type="term" value="F:ATP hydrolysis activity"/>
    <property type="evidence" value="ECO:0007669"/>
    <property type="project" value="InterPro"/>
</dbReference>
<feature type="region of interest" description="Disordered" evidence="16">
    <location>
        <begin position="990"/>
        <end position="1056"/>
    </location>
</feature>
<organism evidence="18 19">
    <name type="scientific">Ceriporiopsis subvermispora (strain B)</name>
    <name type="common">White-rot fungus</name>
    <name type="synonym">Gelatoporia subvermispora</name>
    <dbReference type="NCBI Taxonomy" id="914234"/>
    <lineage>
        <taxon>Eukaryota</taxon>
        <taxon>Fungi</taxon>
        <taxon>Dikarya</taxon>
        <taxon>Basidiomycota</taxon>
        <taxon>Agaricomycotina</taxon>
        <taxon>Agaricomycetes</taxon>
        <taxon>Polyporales</taxon>
        <taxon>Gelatoporiaceae</taxon>
        <taxon>Gelatoporia</taxon>
    </lineage>
</organism>
<dbReference type="GO" id="GO:0005524">
    <property type="term" value="F:ATP binding"/>
    <property type="evidence" value="ECO:0007669"/>
    <property type="project" value="UniProtKB-KW"/>
</dbReference>
<keyword evidence="5" id="KW-0677">Repeat</keyword>
<keyword evidence="8" id="KW-0378">Hydrolase</keyword>
<dbReference type="InterPro" id="IPR011989">
    <property type="entry name" value="ARM-like"/>
</dbReference>
<dbReference type="AlphaFoldDB" id="M2R7H0"/>
<dbReference type="HOGENOM" id="CLU_002848_0_0_1"/>
<dbReference type="CDD" id="cd18626">
    <property type="entry name" value="CD_eEF3"/>
    <property type="match status" value="1"/>
</dbReference>
<dbReference type="FunFam" id="3.40.50.300:FF:000193">
    <property type="entry name" value="Probable Elongation factor 3"/>
    <property type="match status" value="1"/>
</dbReference>
<evidence type="ECO:0000313" key="18">
    <source>
        <dbReference type="EMBL" id="EMD34352.1"/>
    </source>
</evidence>
<dbReference type="PROSITE" id="PS50077">
    <property type="entry name" value="HEAT_REPEAT"/>
    <property type="match status" value="1"/>
</dbReference>
<accession>M2R7H0</accession>